<feature type="compositionally biased region" description="Basic and acidic residues" evidence="21">
    <location>
        <begin position="782"/>
        <end position="802"/>
    </location>
</feature>
<keyword evidence="3" id="KW-0813">Transport</keyword>
<dbReference type="PROSITE" id="PS00211">
    <property type="entry name" value="ABC_TRANSPORTER_1"/>
    <property type="match status" value="1"/>
</dbReference>
<dbReference type="InterPro" id="IPR017871">
    <property type="entry name" value="ABC_transporter-like_CS"/>
</dbReference>
<dbReference type="PROSITE" id="PS50929">
    <property type="entry name" value="ABC_TM1F"/>
    <property type="match status" value="1"/>
</dbReference>
<evidence type="ECO:0000256" key="18">
    <source>
        <dbReference type="ARBA" id="ARBA00079330"/>
    </source>
</evidence>
<feature type="transmembrane region" description="Helical" evidence="22">
    <location>
        <begin position="259"/>
        <end position="285"/>
    </location>
</feature>
<dbReference type="GO" id="GO:0005524">
    <property type="term" value="F:ATP binding"/>
    <property type="evidence" value="ECO:0007669"/>
    <property type="project" value="UniProtKB-KW"/>
</dbReference>
<feature type="transmembrane region" description="Helical" evidence="22">
    <location>
        <begin position="43"/>
        <end position="70"/>
    </location>
</feature>
<feature type="compositionally biased region" description="Basic and acidic residues" evidence="21">
    <location>
        <begin position="181"/>
        <end position="198"/>
    </location>
</feature>
<dbReference type="InParanoid" id="A0A667Z3U6"/>
<dbReference type="GO" id="GO:0015421">
    <property type="term" value="F:ABC-type oligopeptide transporter activity"/>
    <property type="evidence" value="ECO:0007669"/>
    <property type="project" value="UniProtKB-EC"/>
</dbReference>
<dbReference type="InterPro" id="IPR027417">
    <property type="entry name" value="P-loop_NTPase"/>
</dbReference>
<evidence type="ECO:0000256" key="4">
    <source>
        <dbReference type="ARBA" id="ARBA00022692"/>
    </source>
</evidence>
<feature type="region of interest" description="Disordered" evidence="21">
    <location>
        <begin position="778"/>
        <end position="814"/>
    </location>
</feature>
<comment type="similarity">
    <text evidence="2">Belongs to the ABC transporter superfamily. ABCB family. MHC peptide exporter (TC 3.A.1.209) subfamily.</text>
</comment>
<evidence type="ECO:0000256" key="9">
    <source>
        <dbReference type="ARBA" id="ARBA00022967"/>
    </source>
</evidence>
<dbReference type="FunFam" id="3.40.50.300:FF:000140">
    <property type="entry name" value="Lipid A export ATP-binding/permease protein MsbA"/>
    <property type="match status" value="1"/>
</dbReference>
<comment type="subunit">
    <text evidence="15">Homodimer. Interacts (via TMD0 region) with LAMP1; this interaction strongly stabilizes ABCB9 and protects ABCB9 against lysosomal degradation. Interacts (via TMD0 region) with LAMP2 (isoform LAMP-2B). Interacts (via TMD0) with YIF1B; this interaction allows (but is not essential) the ER-to-Golgi trafficking and strongly depends on a salt bridge within TMD0.</text>
</comment>
<feature type="transmembrane region" description="Helical" evidence="22">
    <location>
        <begin position="216"/>
        <end position="239"/>
    </location>
</feature>
<dbReference type="InterPro" id="IPR003593">
    <property type="entry name" value="AAA+_ATPase"/>
</dbReference>
<evidence type="ECO:0000256" key="5">
    <source>
        <dbReference type="ARBA" id="ARBA00022741"/>
    </source>
</evidence>
<evidence type="ECO:0000256" key="2">
    <source>
        <dbReference type="ARBA" id="ARBA00006493"/>
    </source>
</evidence>
<keyword evidence="11 22" id="KW-0472">Membrane</keyword>
<feature type="compositionally biased region" description="Acidic residues" evidence="21">
    <location>
        <begin position="165"/>
        <end position="180"/>
    </location>
</feature>
<dbReference type="GeneTree" id="ENSGT00940000155431"/>
<evidence type="ECO:0000256" key="15">
    <source>
        <dbReference type="ARBA" id="ARBA00062472"/>
    </source>
</evidence>
<evidence type="ECO:0000259" key="24">
    <source>
        <dbReference type="PROSITE" id="PS50929"/>
    </source>
</evidence>
<comment type="subcellular location">
    <subcellularLocation>
        <location evidence="1">Lysosome membrane</location>
        <topology evidence="1">Multi-pass membrane protein</topology>
    </subcellularLocation>
</comment>
<feature type="transmembrane region" description="Helical" evidence="22">
    <location>
        <begin position="82"/>
        <end position="103"/>
    </location>
</feature>
<gene>
    <name evidence="25" type="primary">ABCB9</name>
    <name evidence="25" type="synonym">abcb9</name>
</gene>
<reference evidence="25" key="3">
    <citation type="submission" date="2025-09" db="UniProtKB">
        <authorList>
            <consortium name="Ensembl"/>
        </authorList>
    </citation>
    <scope>IDENTIFICATION</scope>
</reference>
<feature type="transmembrane region" description="Helical" evidence="22">
    <location>
        <begin position="347"/>
        <end position="369"/>
    </location>
</feature>
<dbReference type="PANTHER" id="PTHR43394:SF21">
    <property type="entry name" value="ATP BINDING CASSETTE SUBFAMILY B MEMBER 9"/>
    <property type="match status" value="1"/>
</dbReference>
<evidence type="ECO:0000256" key="3">
    <source>
        <dbReference type="ARBA" id="ARBA00022448"/>
    </source>
</evidence>
<evidence type="ECO:0000256" key="22">
    <source>
        <dbReference type="SAM" id="Phobius"/>
    </source>
</evidence>
<name>A0A667Z3U6_9TELE</name>
<dbReference type="SUPFAM" id="SSF52540">
    <property type="entry name" value="P-loop containing nucleoside triphosphate hydrolases"/>
    <property type="match status" value="1"/>
</dbReference>
<dbReference type="Gene3D" id="1.20.1560.10">
    <property type="entry name" value="ABC transporter type 1, transmembrane domain"/>
    <property type="match status" value="1"/>
</dbReference>
<evidence type="ECO:0000256" key="1">
    <source>
        <dbReference type="ARBA" id="ARBA00004155"/>
    </source>
</evidence>
<evidence type="ECO:0000256" key="7">
    <source>
        <dbReference type="ARBA" id="ARBA00022856"/>
    </source>
</evidence>
<evidence type="ECO:0000256" key="19">
    <source>
        <dbReference type="ARBA" id="ARBA00083142"/>
    </source>
</evidence>
<keyword evidence="10 22" id="KW-1133">Transmembrane helix</keyword>
<dbReference type="Proteomes" id="UP000472263">
    <property type="component" value="Chromosome 9"/>
</dbReference>
<evidence type="ECO:0000256" key="13">
    <source>
        <dbReference type="ARBA" id="ARBA00052205"/>
    </source>
</evidence>
<dbReference type="AlphaFoldDB" id="A0A667Z3U6"/>
<dbReference type="PIRSF" id="PIRSF002773">
    <property type="entry name" value="ABC_prm/ATPase_B"/>
    <property type="match status" value="1"/>
</dbReference>
<evidence type="ECO:0000256" key="21">
    <source>
        <dbReference type="SAM" id="MobiDB-lite"/>
    </source>
</evidence>
<keyword evidence="5" id="KW-0547">Nucleotide-binding</keyword>
<dbReference type="EC" id="7.4.2.6" evidence="16"/>
<evidence type="ECO:0000256" key="17">
    <source>
        <dbReference type="ARBA" id="ARBA00068474"/>
    </source>
</evidence>
<organism evidence="25 26">
    <name type="scientific">Myripristis murdjan</name>
    <name type="common">pinecone soldierfish</name>
    <dbReference type="NCBI Taxonomy" id="586833"/>
    <lineage>
        <taxon>Eukaryota</taxon>
        <taxon>Metazoa</taxon>
        <taxon>Chordata</taxon>
        <taxon>Craniata</taxon>
        <taxon>Vertebrata</taxon>
        <taxon>Euteleostomi</taxon>
        <taxon>Actinopterygii</taxon>
        <taxon>Neopterygii</taxon>
        <taxon>Teleostei</taxon>
        <taxon>Neoteleostei</taxon>
        <taxon>Acanthomorphata</taxon>
        <taxon>Holocentriformes</taxon>
        <taxon>Holocentridae</taxon>
        <taxon>Myripristis</taxon>
    </lineage>
</organism>
<evidence type="ECO:0000256" key="20">
    <source>
        <dbReference type="ARBA" id="ARBA00084061"/>
    </source>
</evidence>
<dbReference type="Ensembl" id="ENSMMDT00005028526.1">
    <property type="protein sequence ID" value="ENSMMDP00005027856.1"/>
    <property type="gene ID" value="ENSMMDG00005013322.1"/>
</dbReference>
<dbReference type="FunFam" id="1.20.1560.10:FF:000031">
    <property type="entry name" value="ATP-binding cassette sub-family B member 9"/>
    <property type="match status" value="1"/>
</dbReference>
<comment type="function">
    <text evidence="14">ATP-dependent low-affinity peptide transporter which translocates a broad spectrum of peptides from the cytosol to the lysosomal lumen for degradation. Displays a broad peptide length specificity from 6-mer up to at least 59-mer peptides with an optimum of 23-mers. Binds and transports smaller and larger peptides with the same affinity. Favors positively charged, aromatic or hydrophobic residues in the N- and C-terminal positions whereas negatively charged residues as well as asparagine and methionine are not favored.</text>
</comment>
<dbReference type="GO" id="GO:0015031">
    <property type="term" value="P:protein transport"/>
    <property type="evidence" value="ECO:0007669"/>
    <property type="project" value="UniProtKB-KW"/>
</dbReference>
<evidence type="ECO:0000313" key="26">
    <source>
        <dbReference type="Proteomes" id="UP000472263"/>
    </source>
</evidence>
<reference evidence="25" key="2">
    <citation type="submission" date="2025-08" db="UniProtKB">
        <authorList>
            <consortium name="Ensembl"/>
        </authorList>
    </citation>
    <scope>IDENTIFICATION</scope>
</reference>
<evidence type="ECO:0000256" key="8">
    <source>
        <dbReference type="ARBA" id="ARBA00022927"/>
    </source>
</evidence>
<reference evidence="25" key="1">
    <citation type="submission" date="2019-06" db="EMBL/GenBank/DDBJ databases">
        <authorList>
            <consortium name="Wellcome Sanger Institute Data Sharing"/>
        </authorList>
    </citation>
    <scope>NUCLEOTIDE SEQUENCE [LARGE SCALE GENOMIC DNA]</scope>
</reference>
<keyword evidence="4 22" id="KW-0812">Transmembrane</keyword>
<feature type="region of interest" description="Disordered" evidence="21">
    <location>
        <begin position="144"/>
        <end position="200"/>
    </location>
</feature>
<evidence type="ECO:0000256" key="16">
    <source>
        <dbReference type="ARBA" id="ARBA00066336"/>
    </source>
</evidence>
<keyword evidence="12" id="KW-0458">Lysosome</keyword>
<dbReference type="Pfam" id="PF00005">
    <property type="entry name" value="ABC_tran"/>
    <property type="match status" value="1"/>
</dbReference>
<protein>
    <recommendedName>
        <fullName evidence="17">ABC-type oligopeptide transporter ABCB9</fullName>
        <ecNumber evidence="16">7.4.2.6</ecNumber>
    </recommendedName>
    <alternativeName>
        <fullName evidence="20">ATP-binding cassette sub-family B member 9</fullName>
    </alternativeName>
    <alternativeName>
        <fullName evidence="19">ATP-binding cassette transporter 9</fullName>
    </alternativeName>
    <alternativeName>
        <fullName evidence="18">TAP-like protein</fullName>
    </alternativeName>
</protein>
<evidence type="ECO:0000256" key="10">
    <source>
        <dbReference type="ARBA" id="ARBA00022989"/>
    </source>
</evidence>
<dbReference type="InterPro" id="IPR039421">
    <property type="entry name" value="Type_1_exporter"/>
</dbReference>
<proteinExistence type="inferred from homology"/>
<evidence type="ECO:0000256" key="12">
    <source>
        <dbReference type="ARBA" id="ARBA00023228"/>
    </source>
</evidence>
<feature type="domain" description="ABC transporter" evidence="23">
    <location>
        <begin position="534"/>
        <end position="770"/>
    </location>
</feature>
<dbReference type="PANTHER" id="PTHR43394">
    <property type="entry name" value="ATP-DEPENDENT PERMEASE MDL1, MITOCHONDRIAL"/>
    <property type="match status" value="1"/>
</dbReference>
<dbReference type="InterPro" id="IPR011527">
    <property type="entry name" value="ABC1_TM_dom"/>
</dbReference>
<comment type="catalytic activity">
    <reaction evidence="13">
        <text>a [oligopeptide](in) + ATP + H2O = a [oligopeptide](out) + ADP + phosphate + H(+)</text>
        <dbReference type="Rhea" id="RHEA:14429"/>
        <dbReference type="Rhea" id="RHEA-COMP:10531"/>
        <dbReference type="ChEBI" id="CHEBI:15377"/>
        <dbReference type="ChEBI" id="CHEBI:15378"/>
        <dbReference type="ChEBI" id="CHEBI:30616"/>
        <dbReference type="ChEBI" id="CHEBI:43474"/>
        <dbReference type="ChEBI" id="CHEBI:83228"/>
        <dbReference type="ChEBI" id="CHEBI:456216"/>
        <dbReference type="EC" id="7.4.2.6"/>
    </reaction>
    <physiologicalReaction direction="left-to-right" evidence="13">
        <dbReference type="Rhea" id="RHEA:14430"/>
    </physiologicalReaction>
</comment>
<dbReference type="Gene3D" id="3.40.50.300">
    <property type="entry name" value="P-loop containing nucleotide triphosphate hydrolases"/>
    <property type="match status" value="1"/>
</dbReference>
<feature type="compositionally biased region" description="Low complexity" evidence="21">
    <location>
        <begin position="144"/>
        <end position="155"/>
    </location>
</feature>
<accession>A0A667Z3U6</accession>
<dbReference type="SUPFAM" id="SSF90123">
    <property type="entry name" value="ABC transporter transmembrane region"/>
    <property type="match status" value="1"/>
</dbReference>
<keyword evidence="9" id="KW-1278">Translocase</keyword>
<dbReference type="PROSITE" id="PS50893">
    <property type="entry name" value="ABC_TRANSPORTER_2"/>
    <property type="match status" value="1"/>
</dbReference>
<dbReference type="InterPro" id="IPR003439">
    <property type="entry name" value="ABC_transporter-like_ATP-bd"/>
</dbReference>
<feature type="domain" description="ABC transmembrane type-1" evidence="24">
    <location>
        <begin position="219"/>
        <end position="501"/>
    </location>
</feature>
<evidence type="ECO:0000256" key="6">
    <source>
        <dbReference type="ARBA" id="ARBA00022840"/>
    </source>
</evidence>
<dbReference type="Pfam" id="PF00664">
    <property type="entry name" value="ABC_membrane"/>
    <property type="match status" value="1"/>
</dbReference>
<evidence type="ECO:0000259" key="23">
    <source>
        <dbReference type="PROSITE" id="PS50893"/>
    </source>
</evidence>
<keyword evidence="6" id="KW-0067">ATP-binding</keyword>
<keyword evidence="7" id="KW-0571">Peptide transport</keyword>
<dbReference type="GO" id="GO:0005765">
    <property type="term" value="C:lysosomal membrane"/>
    <property type="evidence" value="ECO:0007669"/>
    <property type="project" value="UniProtKB-SubCell"/>
</dbReference>
<dbReference type="GO" id="GO:0016887">
    <property type="term" value="F:ATP hydrolysis activity"/>
    <property type="evidence" value="ECO:0007669"/>
    <property type="project" value="InterPro"/>
</dbReference>
<dbReference type="SMART" id="SM00382">
    <property type="entry name" value="AAA"/>
    <property type="match status" value="1"/>
</dbReference>
<keyword evidence="8" id="KW-0653">Protein transport</keyword>
<dbReference type="CDD" id="cd03248">
    <property type="entry name" value="ABCC_TAP"/>
    <property type="match status" value="1"/>
</dbReference>
<dbReference type="FunCoup" id="A0A667Z3U6">
    <property type="interactions" value="87"/>
</dbReference>
<feature type="transmembrane region" description="Helical" evidence="22">
    <location>
        <begin position="115"/>
        <end position="137"/>
    </location>
</feature>
<evidence type="ECO:0000256" key="14">
    <source>
        <dbReference type="ARBA" id="ARBA00055204"/>
    </source>
</evidence>
<evidence type="ECO:0000256" key="11">
    <source>
        <dbReference type="ARBA" id="ARBA00023136"/>
    </source>
</evidence>
<dbReference type="InterPro" id="IPR036640">
    <property type="entry name" value="ABC1_TM_sf"/>
</dbReference>
<evidence type="ECO:0000313" key="25">
    <source>
        <dbReference type="Ensembl" id="ENSMMDP00005027856.1"/>
    </source>
</evidence>
<sequence>MGIKVAVSCTLLYIVVDVAVTTVLYTHGSDLSIFGEDTQHFNILLSVLDLWGMVLLRACLLLGASIGVLWNREDGPQRVWKLSTLIFLICLTIITYALAKLLMMTEVDALAHQPWFLSLFFWTCTSSIGVMMLWRLLGKESNSVTNRRSSSSSSVGGDRGKGDCEDTENLVETAETEEAGCCDKEARSNDNGGQEKESNSGATLGRLLTYCSNDAGLLFIAFLFLLISAVCEAFIPYYTGKAIDGIVVHQSMEYFTKPLVKLSALAVASSIAMGVRGGVFTLTFARLSLRLRNLLFRSLMKQEIGFFDANHTGDITSRLTADTTQVSDLISQNVNILLRSVIKGAGYFIFMFGMSWKLTLVTIMGFPFICIISKVYGNYYKKLTKEVQTGLANANKVAEETISAMRTVRSFANEEREADSYYARLIVIFQLNKKQALAYACYMWSSCISELALQVAILYYGGHLVVTGQMSGGTLISFVIYELELGECLESIASVYTGLMQGVGAAEKVFEYLDRKPKHPLEGKEEPDKCTGIVEFKDVTFAYPTRPETDVLQGVTFTLRPGEVTALVGPSGSGKSSCVGLLENFYPPKQGHVLLDGKPVDTYQHAYLHSRVALVGQEPVLFARTIEENITYGLTDVAMETVVQTATKANAHDFITTLHKGYNTDVGEKGIQLSGGQKQRVAIARALIRNPRVLILDEATSALDAESEHIVQQALSSISHQHTVLVIAHRLSTVEKADNIIVLDRGCVAEQGTHGQLMASGGLYFKLVQRQVLGMETGSEVLHPDEQSGWRAEARGRQHRGDSSASESECDVRY</sequence>
<keyword evidence="26" id="KW-1185">Reference proteome</keyword>